<dbReference type="Proteomes" id="UP000218335">
    <property type="component" value="Unassembled WGS sequence"/>
</dbReference>
<dbReference type="Gene3D" id="3.30.1360.40">
    <property type="match status" value="1"/>
</dbReference>
<protein>
    <submittedName>
        <fullName evidence="6">5-oxoprolinase subunit PxpB</fullName>
        <ecNumber evidence="6">3.5.2.9</ecNumber>
    </submittedName>
    <submittedName>
        <fullName evidence="5">Allophanate hydrolase</fullName>
    </submittedName>
</protein>
<keyword evidence="3" id="KW-0067">ATP-binding</keyword>
<dbReference type="EC" id="3.5.2.9" evidence="6"/>
<dbReference type="Proteomes" id="UP000675994">
    <property type="component" value="Chromosome"/>
</dbReference>
<accession>A0A2A4GSB8</accession>
<dbReference type="GO" id="GO:0005524">
    <property type="term" value="F:ATP binding"/>
    <property type="evidence" value="ECO:0007669"/>
    <property type="project" value="UniProtKB-KW"/>
</dbReference>
<evidence type="ECO:0000313" key="5">
    <source>
        <dbReference type="EMBL" id="PCF57398.1"/>
    </source>
</evidence>
<gene>
    <name evidence="6" type="primary">pxpB</name>
    <name evidence="5" type="ORF">B5C08_01300</name>
    <name evidence="6" type="ORF">IPU22_06385</name>
</gene>
<evidence type="ECO:0000256" key="1">
    <source>
        <dbReference type="ARBA" id="ARBA00022741"/>
    </source>
</evidence>
<keyword evidence="2 5" id="KW-0378">Hydrolase</keyword>
<dbReference type="SMART" id="SM00796">
    <property type="entry name" value="AHS1"/>
    <property type="match status" value="1"/>
</dbReference>
<evidence type="ECO:0000256" key="2">
    <source>
        <dbReference type="ARBA" id="ARBA00022801"/>
    </source>
</evidence>
<dbReference type="InterPro" id="IPR003833">
    <property type="entry name" value="CT_C_D"/>
</dbReference>
<dbReference type="AlphaFoldDB" id="A0A2A4GSB8"/>
<dbReference type="InterPro" id="IPR010016">
    <property type="entry name" value="PxpB"/>
</dbReference>
<sequence>MHFRQISEQSFIIYFKAEISESVYEHVNAVVEHIQMMNHPHIHEIVPSYRAIMVYFDGIQTDFETLIQALQLDTFDMQQTKVNTVQKRIVNIPVLYGGKWGPDIEIVADHNDLTVDEVIQYHTENHYLVYMIGFMPGFPFLGGLSPQLHTPRKEEPRIKIDAGSVGIANNQTGLYPSDSPGGWQIIGRTPIDVFNPKREPKILYQPGDRIKFYSINEEQFLHIQKYVRKNQLDYDEWVMIEDGH</sequence>
<dbReference type="SUPFAM" id="SSF50891">
    <property type="entry name" value="Cyclophilin-like"/>
    <property type="match status" value="1"/>
</dbReference>
<dbReference type="Gene3D" id="2.40.100.10">
    <property type="entry name" value="Cyclophilin-like"/>
    <property type="match status" value="1"/>
</dbReference>
<dbReference type="RefSeq" id="WP_096541573.1">
    <property type="nucleotide sequence ID" value="NZ_CP063367.1"/>
</dbReference>
<dbReference type="PANTHER" id="PTHR34698:SF2">
    <property type="entry name" value="5-OXOPROLINASE SUBUNIT B"/>
    <property type="match status" value="1"/>
</dbReference>
<reference evidence="6" key="2">
    <citation type="journal article" date="2021" name="Front. Microbiol.">
        <title>Presence and Characterization of a Novel cfr-Carrying Tn558 Transposon Derivative in Staphylococcus delphini Isolated From Retail Food.</title>
        <authorList>
            <person name="Zhang F."/>
            <person name="Wu S."/>
            <person name="Huang J."/>
            <person name="Yang R."/>
            <person name="Zhang J."/>
            <person name="Lei T."/>
            <person name="Dai J."/>
            <person name="Ding Y."/>
            <person name="Xue L."/>
            <person name="Wang J."/>
            <person name="Chen M."/>
            <person name="Wu Q."/>
        </authorList>
    </citation>
    <scope>NUCLEOTIDE SEQUENCE</scope>
    <source>
        <strain evidence="6">2794-1</strain>
    </source>
</reference>
<dbReference type="PANTHER" id="PTHR34698">
    <property type="entry name" value="5-OXOPROLINASE SUBUNIT B"/>
    <property type="match status" value="1"/>
</dbReference>
<evidence type="ECO:0000256" key="3">
    <source>
        <dbReference type="ARBA" id="ARBA00022840"/>
    </source>
</evidence>
<evidence type="ECO:0000313" key="7">
    <source>
        <dbReference type="Proteomes" id="UP000218335"/>
    </source>
</evidence>
<dbReference type="InterPro" id="IPR029000">
    <property type="entry name" value="Cyclophilin-like_dom_sf"/>
</dbReference>
<keyword evidence="1" id="KW-0547">Nucleotide-binding</keyword>
<name>A0A2A4GSB8_9STAP</name>
<dbReference type="EMBL" id="MWUU01000001">
    <property type="protein sequence ID" value="PCF57398.1"/>
    <property type="molecule type" value="Genomic_DNA"/>
</dbReference>
<dbReference type="Pfam" id="PF02682">
    <property type="entry name" value="CT_C_D"/>
    <property type="match status" value="1"/>
</dbReference>
<dbReference type="EMBL" id="CP063367">
    <property type="protein sequence ID" value="QUM70530.1"/>
    <property type="molecule type" value="Genomic_DNA"/>
</dbReference>
<reference evidence="5 7" key="1">
    <citation type="journal article" date="2017" name="PLoS ONE">
        <title>Development of a real-time PCR for detection of Staphylococcus pseudintermedius using a novel automated comparison of whole-genome sequences.</title>
        <authorList>
            <person name="Verstappen K.M."/>
            <person name="Huijbregts L."/>
            <person name="Spaninks M."/>
            <person name="Wagenaar J.A."/>
            <person name="Fluit A.C."/>
            <person name="Duim B."/>
        </authorList>
    </citation>
    <scope>NUCLEOTIDE SEQUENCE [LARGE SCALE GENOMIC DNA]</scope>
    <source>
        <strain evidence="5 7">215070706401-1</strain>
    </source>
</reference>
<organism evidence="5 7">
    <name type="scientific">Staphylococcus delphini</name>
    <dbReference type="NCBI Taxonomy" id="53344"/>
    <lineage>
        <taxon>Bacteria</taxon>
        <taxon>Bacillati</taxon>
        <taxon>Bacillota</taxon>
        <taxon>Bacilli</taxon>
        <taxon>Bacillales</taxon>
        <taxon>Staphylococcaceae</taxon>
        <taxon>Staphylococcus</taxon>
        <taxon>Staphylococcus intermedius group</taxon>
    </lineage>
</organism>
<evidence type="ECO:0000259" key="4">
    <source>
        <dbReference type="SMART" id="SM00796"/>
    </source>
</evidence>
<dbReference type="NCBIfam" id="TIGR00370">
    <property type="entry name" value="5-oxoprolinase subunit PxpB"/>
    <property type="match status" value="1"/>
</dbReference>
<feature type="domain" description="Carboxyltransferase" evidence="4">
    <location>
        <begin position="1"/>
        <end position="204"/>
    </location>
</feature>
<dbReference type="SUPFAM" id="SSF160467">
    <property type="entry name" value="PH0987 N-terminal domain-like"/>
    <property type="match status" value="1"/>
</dbReference>
<evidence type="ECO:0000313" key="6">
    <source>
        <dbReference type="EMBL" id="QUM70530.1"/>
    </source>
</evidence>
<dbReference type="GO" id="GO:0017168">
    <property type="term" value="F:5-oxoprolinase (ATP-hydrolyzing) activity"/>
    <property type="evidence" value="ECO:0007669"/>
    <property type="project" value="UniProtKB-EC"/>
</dbReference>
<proteinExistence type="predicted"/>